<evidence type="ECO:0000256" key="2">
    <source>
        <dbReference type="SAM" id="Phobius"/>
    </source>
</evidence>
<feature type="domain" description="Fibronectin type-III" evidence="4">
    <location>
        <begin position="241"/>
        <end position="328"/>
    </location>
</feature>
<dbReference type="PANTHER" id="PTHR46708:SF2">
    <property type="entry name" value="FIBRONECTIN TYPE-III DOMAIN-CONTAINING PROTEIN"/>
    <property type="match status" value="1"/>
</dbReference>
<accession>A0AAX2CPJ6</accession>
<dbReference type="SUPFAM" id="SSF49265">
    <property type="entry name" value="Fibronectin type III"/>
    <property type="match status" value="3"/>
</dbReference>
<feature type="chain" id="PRO_5043410275" description="Fibronectin type-III domain-containing protein" evidence="3">
    <location>
        <begin position="22"/>
        <end position="471"/>
    </location>
</feature>
<dbReference type="PANTHER" id="PTHR46708">
    <property type="entry name" value="TENASCIN"/>
    <property type="match status" value="1"/>
</dbReference>
<name>A0AAX2CPJ6_9BACI</name>
<evidence type="ECO:0000256" key="1">
    <source>
        <dbReference type="ARBA" id="ARBA00022737"/>
    </source>
</evidence>
<dbReference type="InterPro" id="IPR003961">
    <property type="entry name" value="FN3_dom"/>
</dbReference>
<reference evidence="5 6" key="1">
    <citation type="submission" date="2016-08" db="EMBL/GenBank/DDBJ databases">
        <authorList>
            <person name="Loux V."/>
            <person name="Rue O."/>
        </authorList>
    </citation>
    <scope>NUCLEOTIDE SEQUENCE [LARGE SCALE GENOMIC DNA]</scope>
    <source>
        <strain evidence="5 6">AFSSA_08CEB44bac</strain>
    </source>
</reference>
<dbReference type="EMBL" id="FMIK01000072">
    <property type="protein sequence ID" value="SCM08629.1"/>
    <property type="molecule type" value="Genomic_DNA"/>
</dbReference>
<dbReference type="Gene3D" id="2.60.40.10">
    <property type="entry name" value="Immunoglobulins"/>
    <property type="match status" value="3"/>
</dbReference>
<gene>
    <name evidence="5" type="ORF">BCB44BAC_04648</name>
</gene>
<dbReference type="InterPro" id="IPR050991">
    <property type="entry name" value="ECM_Regulatory_Proteins"/>
</dbReference>
<feature type="domain" description="Fibronectin type-III" evidence="4">
    <location>
        <begin position="332"/>
        <end position="420"/>
    </location>
</feature>
<dbReference type="SMART" id="SM00060">
    <property type="entry name" value="FN3"/>
    <property type="match status" value="3"/>
</dbReference>
<dbReference type="Proteomes" id="UP000242164">
    <property type="component" value="Unassembled WGS sequence"/>
</dbReference>
<evidence type="ECO:0000313" key="6">
    <source>
        <dbReference type="Proteomes" id="UP000242164"/>
    </source>
</evidence>
<feature type="signal peptide" evidence="3">
    <location>
        <begin position="1"/>
        <end position="21"/>
    </location>
</feature>
<dbReference type="Gene3D" id="2.60.120.260">
    <property type="entry name" value="Galactose-binding domain-like"/>
    <property type="match status" value="1"/>
</dbReference>
<evidence type="ECO:0000259" key="4">
    <source>
        <dbReference type="PROSITE" id="PS50853"/>
    </source>
</evidence>
<evidence type="ECO:0000256" key="3">
    <source>
        <dbReference type="SAM" id="SignalP"/>
    </source>
</evidence>
<sequence>MRCKYILSVVLVCFFSLITFHVDVSAETFDVLKGKEGYIKKNTKIKIVEMTDGDSKTSKSLYSADDSPVVFDLGKEYDVTGFSINAYARGGYDHLEVSYLDSDFKVLKNYKKIAKNEEVVKKVRYVTISYVHINEIRIFDFNVFADDGRVGEVTNVSAISNVNEITLNWQNPPQEKFAGVNIYKENELIAKVDKPVNSYVVEGLKDDTSYVFSLRSFNDDGIENPGVMKTFRTLNDPKKIPPGPVSSLVAESTDKTVKLHWKSPKDDDLAGFKVFLNGKKYAEIGLQEEFIIKNLNQETEYNVSVVAVDKDKNDSSPVNLSVKTLEEKDEEPPHAPSNVFAKPSNGALIASWDRVSDKDLAGYNVYLDGKKMNSNLITSTSFILKNLENGTKYKVQVNAVDRSGNISELSVPVYGVPDPNTIPVIESKYDLQDITDGVTVMFSNLWLCLAYSIGISLAFYIMYKLKHLILP</sequence>
<keyword evidence="2" id="KW-0472">Membrane</keyword>
<comment type="caution">
    <text evidence="5">The sequence shown here is derived from an EMBL/GenBank/DDBJ whole genome shotgun (WGS) entry which is preliminary data.</text>
</comment>
<feature type="transmembrane region" description="Helical" evidence="2">
    <location>
        <begin position="441"/>
        <end position="463"/>
    </location>
</feature>
<dbReference type="Pfam" id="PF00041">
    <property type="entry name" value="fn3"/>
    <property type="match status" value="3"/>
</dbReference>
<keyword evidence="2" id="KW-1133">Transmembrane helix</keyword>
<dbReference type="AlphaFoldDB" id="A0AAX2CPJ6"/>
<keyword evidence="3" id="KW-0732">Signal</keyword>
<dbReference type="RefSeq" id="WP_244896767.1">
    <property type="nucleotide sequence ID" value="NZ_FMIK01000072.1"/>
</dbReference>
<dbReference type="InterPro" id="IPR036116">
    <property type="entry name" value="FN3_sf"/>
</dbReference>
<evidence type="ECO:0000313" key="5">
    <source>
        <dbReference type="EMBL" id="SCM08629.1"/>
    </source>
</evidence>
<protein>
    <recommendedName>
        <fullName evidence="4">Fibronectin type-III domain-containing protein</fullName>
    </recommendedName>
</protein>
<organism evidence="5 6">
    <name type="scientific">Bacillus cytotoxicus</name>
    <dbReference type="NCBI Taxonomy" id="580165"/>
    <lineage>
        <taxon>Bacteria</taxon>
        <taxon>Bacillati</taxon>
        <taxon>Bacillota</taxon>
        <taxon>Bacilli</taxon>
        <taxon>Bacillales</taxon>
        <taxon>Bacillaceae</taxon>
        <taxon>Bacillus</taxon>
        <taxon>Bacillus cereus group</taxon>
    </lineage>
</organism>
<keyword evidence="1" id="KW-0677">Repeat</keyword>
<proteinExistence type="predicted"/>
<keyword evidence="2" id="KW-0812">Transmembrane</keyword>
<dbReference type="InterPro" id="IPR013783">
    <property type="entry name" value="Ig-like_fold"/>
</dbReference>
<feature type="domain" description="Fibronectin type-III" evidence="4">
    <location>
        <begin position="149"/>
        <end position="236"/>
    </location>
</feature>
<dbReference type="PROSITE" id="PS50853">
    <property type="entry name" value="FN3"/>
    <property type="match status" value="3"/>
</dbReference>
<dbReference type="CDD" id="cd00063">
    <property type="entry name" value="FN3"/>
    <property type="match status" value="3"/>
</dbReference>